<organism evidence="7 8">
    <name type="scientific">Aureimonas ureilytica</name>
    <dbReference type="NCBI Taxonomy" id="401562"/>
    <lineage>
        <taxon>Bacteria</taxon>
        <taxon>Pseudomonadati</taxon>
        <taxon>Pseudomonadota</taxon>
        <taxon>Alphaproteobacteria</taxon>
        <taxon>Hyphomicrobiales</taxon>
        <taxon>Aurantimonadaceae</taxon>
        <taxon>Aureimonas</taxon>
    </lineage>
</organism>
<dbReference type="AlphaFoldDB" id="A0A175R6N1"/>
<name>A0A175R6N1_9HYPH</name>
<evidence type="ECO:0000256" key="2">
    <source>
        <dbReference type="ARBA" id="ARBA00022630"/>
    </source>
</evidence>
<dbReference type="OrthoDB" id="4230779at2"/>
<dbReference type="GO" id="GO:0071949">
    <property type="term" value="F:FAD binding"/>
    <property type="evidence" value="ECO:0007669"/>
    <property type="project" value="InterPro"/>
</dbReference>
<reference evidence="7 8" key="1">
    <citation type="journal article" date="2016" name="Front. Microbiol.">
        <title>Genomic Resource of Rice Seed Associated Bacteria.</title>
        <authorList>
            <person name="Midha S."/>
            <person name="Bansal K."/>
            <person name="Sharma S."/>
            <person name="Kumar N."/>
            <person name="Patil P.P."/>
            <person name="Chaudhry V."/>
            <person name="Patil P.B."/>
        </authorList>
    </citation>
    <scope>NUCLEOTIDE SEQUENCE [LARGE SCALE GENOMIC DNA]</scope>
    <source>
        <strain evidence="7 8">NS226</strain>
    </source>
</reference>
<keyword evidence="2" id="KW-0285">Flavoprotein</keyword>
<evidence type="ECO:0000256" key="3">
    <source>
        <dbReference type="ARBA" id="ARBA00022827"/>
    </source>
</evidence>
<dbReference type="STRING" id="401562.NS365_21670"/>
<dbReference type="PATRIC" id="fig|401562.3.peg.2178"/>
<keyword evidence="4" id="KW-0560">Oxidoreductase</keyword>
<protein>
    <recommendedName>
        <fullName evidence="6">FAD-binding domain-containing protein</fullName>
    </recommendedName>
</protein>
<dbReference type="Gene3D" id="3.50.50.60">
    <property type="entry name" value="FAD/NAD(P)-binding domain"/>
    <property type="match status" value="1"/>
</dbReference>
<keyword evidence="5" id="KW-0503">Monooxygenase</keyword>
<feature type="domain" description="FAD-binding" evidence="6">
    <location>
        <begin position="12"/>
        <end position="226"/>
    </location>
</feature>
<evidence type="ECO:0000256" key="4">
    <source>
        <dbReference type="ARBA" id="ARBA00023002"/>
    </source>
</evidence>
<feature type="domain" description="FAD-binding" evidence="6">
    <location>
        <begin position="272"/>
        <end position="334"/>
    </location>
</feature>
<dbReference type="GO" id="GO:0004497">
    <property type="term" value="F:monooxygenase activity"/>
    <property type="evidence" value="ECO:0007669"/>
    <property type="project" value="UniProtKB-KW"/>
</dbReference>
<dbReference type="InterPro" id="IPR050493">
    <property type="entry name" value="FAD-dep_Monooxygenase_BioMet"/>
</dbReference>
<dbReference type="InterPro" id="IPR002938">
    <property type="entry name" value="FAD-bd"/>
</dbReference>
<comment type="caution">
    <text evidence="7">The sequence shown here is derived from an EMBL/GenBank/DDBJ whole genome shotgun (WGS) entry which is preliminary data.</text>
</comment>
<evidence type="ECO:0000313" key="7">
    <source>
        <dbReference type="EMBL" id="KTQ95117.1"/>
    </source>
</evidence>
<dbReference type="PANTHER" id="PTHR13789:SF318">
    <property type="entry name" value="GERANYLGERANYL DIPHOSPHATE REDUCTASE"/>
    <property type="match status" value="1"/>
</dbReference>
<dbReference type="PROSITE" id="PS51257">
    <property type="entry name" value="PROKAR_LIPOPROTEIN"/>
    <property type="match status" value="1"/>
</dbReference>
<keyword evidence="3" id="KW-0274">FAD</keyword>
<evidence type="ECO:0000256" key="1">
    <source>
        <dbReference type="ARBA" id="ARBA00001974"/>
    </source>
</evidence>
<dbReference type="PANTHER" id="PTHR13789">
    <property type="entry name" value="MONOOXYGENASE"/>
    <property type="match status" value="1"/>
</dbReference>
<dbReference type="EMBL" id="LDPZ01000024">
    <property type="protein sequence ID" value="KTQ95117.1"/>
    <property type="molecule type" value="Genomic_DNA"/>
</dbReference>
<evidence type="ECO:0000256" key="5">
    <source>
        <dbReference type="ARBA" id="ARBA00023033"/>
    </source>
</evidence>
<evidence type="ECO:0000259" key="6">
    <source>
        <dbReference type="Pfam" id="PF01494"/>
    </source>
</evidence>
<dbReference type="Proteomes" id="UP000078272">
    <property type="component" value="Unassembled WGS sequence"/>
</dbReference>
<dbReference type="PRINTS" id="PR00420">
    <property type="entry name" value="RNGMNOXGNASE"/>
</dbReference>
<sequence>MKDTDLVSRPLLIVGAGVAGLACALALAKAGCRSIVCERAPSLQPVGAGLQLSANALSVLDQLGLKASLAERGFSARSVALRDGASDRLLARIPVESGQDGYIAVHRADLQSLLLDAAMAAPSVEVRLGLSFQRVESQANGLSVWFLGADSSQATVETSLLIGADGVHSPVAAFAGCKPPVDSRLVAHRFSIADAPGPEIEAWLAPSSHAVSYPMRKSGERNLVVVEPVGVPHGAPDSRDWNPRLSDFLTRGDYLGAWPLLTVDADDRLRSRERIVLIGDAAHAMFPFAAQGAAMALEDAWVLASCLATKATIQEGLVAYAATRLPRIQRVLKRVSFHRRVYHLGWPLSLARNLAMRMRPEAAMRADLSWLYDWRAEPIAPPL</sequence>
<dbReference type="InterPro" id="IPR036188">
    <property type="entry name" value="FAD/NAD-bd_sf"/>
</dbReference>
<dbReference type="Pfam" id="PF01494">
    <property type="entry name" value="FAD_binding_3"/>
    <property type="match status" value="2"/>
</dbReference>
<accession>A0A175R6N1</accession>
<gene>
    <name evidence="7" type="ORF">NS226_13035</name>
</gene>
<evidence type="ECO:0000313" key="8">
    <source>
        <dbReference type="Proteomes" id="UP000078272"/>
    </source>
</evidence>
<dbReference type="SUPFAM" id="SSF51905">
    <property type="entry name" value="FAD/NAD(P)-binding domain"/>
    <property type="match status" value="1"/>
</dbReference>
<proteinExistence type="predicted"/>
<comment type="cofactor">
    <cofactor evidence="1">
        <name>FAD</name>
        <dbReference type="ChEBI" id="CHEBI:57692"/>
    </cofactor>
</comment>